<evidence type="ECO:0000313" key="2">
    <source>
        <dbReference type="EMBL" id="KAF7683598.1"/>
    </source>
</evidence>
<keyword evidence="3" id="KW-1185">Reference proteome</keyword>
<name>A0ABQ7HZH7_9MICR</name>
<sequence length="131" mass="15395">MKIGLLPKWLFISTTLRIIILMTKHTKLLSHIHKEIDNRDLIYLQFGMGMIRYIGIRKIQSKCIYITLAISFILEAIFFIIGYKHGCYSLKRVIMEVTLACFSLGWMMFLYPYYLVDESKSVGDVMKNKDE</sequence>
<dbReference type="Proteomes" id="UP001516464">
    <property type="component" value="Unassembled WGS sequence"/>
</dbReference>
<accession>A0ABQ7HZH7</accession>
<comment type="caution">
    <text evidence="2">The sequence shown here is derived from an EMBL/GenBank/DDBJ whole genome shotgun (WGS) entry which is preliminary data.</text>
</comment>
<organism evidence="2 3">
    <name type="scientific">Astathelohania contejeani</name>
    <dbReference type="NCBI Taxonomy" id="164912"/>
    <lineage>
        <taxon>Eukaryota</taxon>
        <taxon>Fungi</taxon>
        <taxon>Fungi incertae sedis</taxon>
        <taxon>Microsporidia</taxon>
        <taxon>Astathelohaniidae</taxon>
        <taxon>Astathelohania</taxon>
    </lineage>
</organism>
<evidence type="ECO:0000313" key="3">
    <source>
        <dbReference type="Proteomes" id="UP001516464"/>
    </source>
</evidence>
<gene>
    <name evidence="2" type="ORF">TCON_1195</name>
</gene>
<evidence type="ECO:0000256" key="1">
    <source>
        <dbReference type="SAM" id="Phobius"/>
    </source>
</evidence>
<keyword evidence="1" id="KW-0472">Membrane</keyword>
<proteinExistence type="predicted"/>
<protein>
    <submittedName>
        <fullName evidence="2">Uncharacterized protein</fullName>
    </submittedName>
</protein>
<keyword evidence="1" id="KW-1133">Transmembrane helix</keyword>
<reference evidence="2 3" key="1">
    <citation type="submission" date="2019-01" db="EMBL/GenBank/DDBJ databases">
        <title>Genomes sequencing and comparative genomics of infectious freshwater microsporidia, Cucumispora dikerogammari and Thelohania contejeani.</title>
        <authorList>
            <person name="Cormier A."/>
            <person name="Giraud I."/>
            <person name="Wattier R."/>
            <person name="Teixeira M."/>
            <person name="Grandjean F."/>
            <person name="Rigaud T."/>
            <person name="Cordaux R."/>
        </authorList>
    </citation>
    <scope>NUCLEOTIDE SEQUENCE [LARGE SCALE GENOMIC DNA]</scope>
    <source>
        <strain evidence="2">T1</strain>
        <tissue evidence="2">Spores</tissue>
    </source>
</reference>
<dbReference type="EMBL" id="SBIQ01000070">
    <property type="protein sequence ID" value="KAF7683598.1"/>
    <property type="molecule type" value="Genomic_DNA"/>
</dbReference>
<feature type="transmembrane region" description="Helical" evidence="1">
    <location>
        <begin position="93"/>
        <end position="116"/>
    </location>
</feature>
<keyword evidence="1" id="KW-0812">Transmembrane</keyword>
<feature type="transmembrane region" description="Helical" evidence="1">
    <location>
        <begin position="63"/>
        <end position="81"/>
    </location>
</feature>